<feature type="non-terminal residue" evidence="2">
    <location>
        <position position="85"/>
    </location>
</feature>
<dbReference type="SUPFAM" id="SSF53335">
    <property type="entry name" value="S-adenosyl-L-methionine-dependent methyltransferases"/>
    <property type="match status" value="1"/>
</dbReference>
<proteinExistence type="predicted"/>
<dbReference type="AlphaFoldDB" id="A0A382W0G9"/>
<evidence type="ECO:0000259" key="1">
    <source>
        <dbReference type="Pfam" id="PF17827"/>
    </source>
</evidence>
<organism evidence="2">
    <name type="scientific">marine metagenome</name>
    <dbReference type="NCBI Taxonomy" id="408172"/>
    <lineage>
        <taxon>unclassified sequences</taxon>
        <taxon>metagenomes</taxon>
        <taxon>ecological metagenomes</taxon>
    </lineage>
</organism>
<dbReference type="EMBL" id="UINC01156073">
    <property type="protein sequence ID" value="SVD52282.1"/>
    <property type="molecule type" value="Genomic_DNA"/>
</dbReference>
<reference evidence="2" key="1">
    <citation type="submission" date="2018-05" db="EMBL/GenBank/DDBJ databases">
        <authorList>
            <person name="Lanie J.A."/>
            <person name="Ng W.-L."/>
            <person name="Kazmierczak K.M."/>
            <person name="Andrzejewski T.M."/>
            <person name="Davidsen T.M."/>
            <person name="Wayne K.J."/>
            <person name="Tettelin H."/>
            <person name="Glass J.I."/>
            <person name="Rusch D."/>
            <person name="Podicherti R."/>
            <person name="Tsui H.-C.T."/>
            <person name="Winkler M.E."/>
        </authorList>
    </citation>
    <scope>NUCLEOTIDE SEQUENCE</scope>
</reference>
<protein>
    <recommendedName>
        <fullName evidence="1">Release factor glutamine methyltransferase N-terminal domain-containing protein</fullName>
    </recommendedName>
</protein>
<dbReference type="Pfam" id="PF17827">
    <property type="entry name" value="PrmC_N"/>
    <property type="match status" value="1"/>
</dbReference>
<name>A0A382W0G9_9ZZZZ</name>
<dbReference type="InterPro" id="IPR040758">
    <property type="entry name" value="PrmC_N"/>
</dbReference>
<dbReference type="Gene3D" id="1.10.8.10">
    <property type="entry name" value="DNA helicase RuvA subunit, C-terminal domain"/>
    <property type="match status" value="1"/>
</dbReference>
<accession>A0A382W0G9</accession>
<sequence length="85" mass="10043">MQINDAIIYATRKLNYSNSKRIDSEVLLCSVLKCNRIKLYTYPEQKLSNTVQQAFKKLVEKRSKGYPVAYLTKQKEFWKHTLLVN</sequence>
<evidence type="ECO:0000313" key="2">
    <source>
        <dbReference type="EMBL" id="SVD52282.1"/>
    </source>
</evidence>
<dbReference type="InterPro" id="IPR029063">
    <property type="entry name" value="SAM-dependent_MTases_sf"/>
</dbReference>
<feature type="domain" description="Release factor glutamine methyltransferase N-terminal" evidence="1">
    <location>
        <begin position="5"/>
        <end position="72"/>
    </location>
</feature>
<gene>
    <name evidence="2" type="ORF">METZ01_LOCUS405136</name>
</gene>